<proteinExistence type="predicted"/>
<feature type="region of interest" description="Disordered" evidence="1">
    <location>
        <begin position="15"/>
        <end position="66"/>
    </location>
</feature>
<feature type="compositionally biased region" description="Polar residues" evidence="1">
    <location>
        <begin position="52"/>
        <end position="63"/>
    </location>
</feature>
<feature type="compositionally biased region" description="Low complexity" evidence="1">
    <location>
        <begin position="445"/>
        <end position="458"/>
    </location>
</feature>
<evidence type="ECO:0000313" key="3">
    <source>
        <dbReference type="Proteomes" id="UP000179807"/>
    </source>
</evidence>
<feature type="region of interest" description="Disordered" evidence="1">
    <location>
        <begin position="595"/>
        <end position="807"/>
    </location>
</feature>
<evidence type="ECO:0000256" key="1">
    <source>
        <dbReference type="SAM" id="MobiDB-lite"/>
    </source>
</evidence>
<evidence type="ECO:0000313" key="2">
    <source>
        <dbReference type="EMBL" id="OHT02160.1"/>
    </source>
</evidence>
<protein>
    <submittedName>
        <fullName evidence="2">Uncharacterized protein</fullName>
    </submittedName>
</protein>
<feature type="compositionally biased region" description="Basic and acidic residues" evidence="1">
    <location>
        <begin position="711"/>
        <end position="740"/>
    </location>
</feature>
<accession>A0A1J4JUL0</accession>
<reference evidence="2" key="1">
    <citation type="submission" date="2016-10" db="EMBL/GenBank/DDBJ databases">
        <authorList>
            <person name="Benchimol M."/>
            <person name="Almeida L.G."/>
            <person name="Vasconcelos A.T."/>
            <person name="Perreira-Neves A."/>
            <person name="Rosa I.A."/>
            <person name="Tasca T."/>
            <person name="Bogo M.R."/>
            <person name="de Souza W."/>
        </authorList>
    </citation>
    <scope>NUCLEOTIDE SEQUENCE [LARGE SCALE GENOMIC DNA]</scope>
    <source>
        <strain evidence="2">K</strain>
    </source>
</reference>
<comment type="caution">
    <text evidence="2">The sequence shown here is derived from an EMBL/GenBank/DDBJ whole genome shotgun (WGS) entry which is preliminary data.</text>
</comment>
<sequence length="807" mass="92704">MSDSSDEVDELVKYASELLSKRNDSMSTSSKTNSPKQKKKKNSLSKKTSQTANTSNSIKNPLTMSPAFELHTKKTIIPKQKTEPRKFTVEQTNSIDLITNINSKKPSHPIFDLSTSNDPFSFDLPPKSNLKKTNDTQQKPLKCGIDKPQQSVVSIRPSTEFPNKQPTNVISYDLTISPVDKQNKKLPNSTTEINMSLGFDENNSDQFQIQSNKKIIQKDYSTSDSSQDNKKKRIIFNIDSESNKENNEREEEDFIDFDLSKLKLPNKKKNDSEKQTRDNTHKRFGQNLQNSLSLSKRESVSHHEDEDVNDSNQDIEADFNFAIPKKTDSTIMKNPILNHSYNQDLNIEEEEEENYEPRIDSKNKSYSIKTNNANPILSNNEEEDDELAIETILTKLKNINKVSTKYQNSTNSIIDRENNNEEEEEFIEEKTKKKYNKRDDEIESSENSNEHANSNEYNSDFDKEYSNQNKGDFAKKSANNHTIKQVTYQNKQKLKIFQEEEEEEEETYGKVKNNQTNRKEKEESILDKVKSLINNDYDEIEEEEFDDDYKTSTLNQAKNIIQGDKNEMNILDFEDEEINEDEEAKIQKIIKSYSSINESSSSHEEIIPEEEEEATEIRDQNISSKISTLKIAVENDSSENSVMESKSKQMPAFDIPLLDEIMSNPRKTSHTKKGKKENVDSDSSLDSDEEKIVQSYLSSDDEEAKPPPTSQKHENRQIRKSDKLSHEKESKKKEKPKDSSNKNYSNDENDSDSKDDELVKKILSSSHIIDSSESPPELLSSDSDSDSDSSESYVDKLKKLFPNLDLD</sequence>
<dbReference type="VEuPathDB" id="TrichDB:TRFO_30867"/>
<dbReference type="Proteomes" id="UP000179807">
    <property type="component" value="Unassembled WGS sequence"/>
</dbReference>
<feature type="region of interest" description="Disordered" evidence="1">
    <location>
        <begin position="265"/>
        <end position="313"/>
    </location>
</feature>
<gene>
    <name evidence="2" type="ORF">TRFO_30867</name>
</gene>
<dbReference type="GeneID" id="94842296"/>
<feature type="compositionally biased region" description="Basic and acidic residues" evidence="1">
    <location>
        <begin position="295"/>
        <end position="305"/>
    </location>
</feature>
<feature type="compositionally biased region" description="Basic and acidic residues" evidence="1">
    <location>
        <begin position="268"/>
        <end position="281"/>
    </location>
</feature>
<feature type="region of interest" description="Disordered" evidence="1">
    <location>
        <begin position="413"/>
        <end position="478"/>
    </location>
</feature>
<feature type="region of interest" description="Disordered" evidence="1">
    <location>
        <begin position="500"/>
        <end position="523"/>
    </location>
</feature>
<feature type="compositionally biased region" description="Low complexity" evidence="1">
    <location>
        <begin position="762"/>
        <end position="782"/>
    </location>
</feature>
<organism evidence="2 3">
    <name type="scientific">Tritrichomonas foetus</name>
    <dbReference type="NCBI Taxonomy" id="1144522"/>
    <lineage>
        <taxon>Eukaryota</taxon>
        <taxon>Metamonada</taxon>
        <taxon>Parabasalia</taxon>
        <taxon>Tritrichomonadida</taxon>
        <taxon>Tritrichomonadidae</taxon>
        <taxon>Tritrichomonas</taxon>
    </lineage>
</organism>
<name>A0A1J4JUL0_9EUKA</name>
<keyword evidence="3" id="KW-1185">Reference proteome</keyword>
<dbReference type="EMBL" id="MLAK01000880">
    <property type="protein sequence ID" value="OHT02160.1"/>
    <property type="molecule type" value="Genomic_DNA"/>
</dbReference>
<dbReference type="AlphaFoldDB" id="A0A1J4JUL0"/>
<dbReference type="RefSeq" id="XP_068355296.1">
    <property type="nucleotide sequence ID" value="XM_068507592.1"/>
</dbReference>